<dbReference type="Gene3D" id="3.60.20.40">
    <property type="match status" value="1"/>
</dbReference>
<evidence type="ECO:0000256" key="1">
    <source>
        <dbReference type="ARBA" id="ARBA00009381"/>
    </source>
</evidence>
<evidence type="ECO:0000256" key="4">
    <source>
        <dbReference type="ARBA" id="ARBA00023145"/>
    </source>
</evidence>
<evidence type="ECO:0000313" key="7">
    <source>
        <dbReference type="Proteomes" id="UP000611554"/>
    </source>
</evidence>
<feature type="region of interest" description="Disordered" evidence="5">
    <location>
        <begin position="1"/>
        <end position="26"/>
    </location>
</feature>
<dbReference type="InterPro" id="IPR051792">
    <property type="entry name" value="GGT_bact"/>
</dbReference>
<dbReference type="PANTHER" id="PTHR43199:SF1">
    <property type="entry name" value="GLUTATHIONE HYDROLASE PROENZYME"/>
    <property type="match status" value="1"/>
</dbReference>
<keyword evidence="3" id="KW-0378">Hydrolase</keyword>
<name>A0ABQ2RDB5_9ACTN</name>
<comment type="similarity">
    <text evidence="1">Belongs to the gamma-glutamyltransferase family.</text>
</comment>
<evidence type="ECO:0000256" key="2">
    <source>
        <dbReference type="ARBA" id="ARBA00022679"/>
    </source>
</evidence>
<dbReference type="PRINTS" id="PR01210">
    <property type="entry name" value="GGTRANSPTASE"/>
</dbReference>
<dbReference type="Pfam" id="PF01019">
    <property type="entry name" value="G_glu_transpept"/>
    <property type="match status" value="1"/>
</dbReference>
<keyword evidence="7" id="KW-1185">Reference proteome</keyword>
<protein>
    <submittedName>
        <fullName evidence="6">Gamma-glutamyltransferase</fullName>
    </submittedName>
</protein>
<dbReference type="Proteomes" id="UP000611554">
    <property type="component" value="Unassembled WGS sequence"/>
</dbReference>
<evidence type="ECO:0000256" key="3">
    <source>
        <dbReference type="ARBA" id="ARBA00022801"/>
    </source>
</evidence>
<evidence type="ECO:0000256" key="5">
    <source>
        <dbReference type="SAM" id="MobiDB-lite"/>
    </source>
</evidence>
<organism evidence="6 7">
    <name type="scientific">Streptosporangium pseudovulgare</name>
    <dbReference type="NCBI Taxonomy" id="35765"/>
    <lineage>
        <taxon>Bacteria</taxon>
        <taxon>Bacillati</taxon>
        <taxon>Actinomycetota</taxon>
        <taxon>Actinomycetes</taxon>
        <taxon>Streptosporangiales</taxon>
        <taxon>Streptosporangiaceae</taxon>
        <taxon>Streptosporangium</taxon>
    </lineage>
</organism>
<dbReference type="PANTHER" id="PTHR43199">
    <property type="entry name" value="GLUTATHIONE HYDROLASE"/>
    <property type="match status" value="1"/>
</dbReference>
<feature type="compositionally biased region" description="Pro residues" evidence="5">
    <location>
        <begin position="1"/>
        <end position="11"/>
    </location>
</feature>
<dbReference type="SUPFAM" id="SSF56235">
    <property type="entry name" value="N-terminal nucleophile aminohydrolases (Ntn hydrolases)"/>
    <property type="match status" value="1"/>
</dbReference>
<dbReference type="EMBL" id="BMQJ01000018">
    <property type="protein sequence ID" value="GGQ22577.1"/>
    <property type="molecule type" value="Genomic_DNA"/>
</dbReference>
<evidence type="ECO:0000313" key="6">
    <source>
        <dbReference type="EMBL" id="GGQ22577.1"/>
    </source>
</evidence>
<sequence>MLSADPVPPAVHGPKEPVSGSGGMVVTSHPLATRAARDVLREGGNAADAALAAAATQLIVEPHMTSLTGGLSLLHRSASTGETTYVNGNVAAPLAPLPDFTGADLTRGRGVPVPGWWPAFEEARRRFGTRDRARLLAPAIAAADDGFEVNPFLYGIAYGAQAALGASEQMREVFFERGHLAVPGQTIRQPRAARTLRRLRDEGMDYYLGDFARAFAAAARSDGGVLSEEDLRVYRARVQEPVRGSYRGAEIVASPPPDDGGVQLISALNMLETVDLRAMGPATESPQTLRLLMQAHNTAYYAPPLRRDLVEDRERLEVLLSKEYARTRMALLVPAPPPGAPAPSPGTIHISVVDGAGDVVSLTHSHMCSGFVNGLFCEGFQLSGGGSFFQRVMPGPGERASIYLAPNIVLRNGVPVIVSGSPSVSLVANVLQNLVNLLDFGMSIEESVRAPRFGARPHTPERGWEPGNILEAGFDAALLREVREWAGRERLWTRVINPWSPLTGNFEAIVLDPASGVARSCADPRRVGAAEAA</sequence>
<dbReference type="InterPro" id="IPR043137">
    <property type="entry name" value="GGT_ssub_C"/>
</dbReference>
<gene>
    <name evidence="6" type="primary">ggt</name>
    <name evidence="6" type="ORF">GCM10010140_61120</name>
</gene>
<dbReference type="InterPro" id="IPR043138">
    <property type="entry name" value="GGT_lsub"/>
</dbReference>
<comment type="caution">
    <text evidence="6">The sequence shown here is derived from an EMBL/GenBank/DDBJ whole genome shotgun (WGS) entry which is preliminary data.</text>
</comment>
<reference evidence="7" key="1">
    <citation type="journal article" date="2019" name="Int. J. Syst. Evol. Microbiol.">
        <title>The Global Catalogue of Microorganisms (GCM) 10K type strain sequencing project: providing services to taxonomists for standard genome sequencing and annotation.</title>
        <authorList>
            <consortium name="The Broad Institute Genomics Platform"/>
            <consortium name="The Broad Institute Genome Sequencing Center for Infectious Disease"/>
            <person name="Wu L."/>
            <person name="Ma J."/>
        </authorList>
    </citation>
    <scope>NUCLEOTIDE SEQUENCE [LARGE SCALE GENOMIC DNA]</scope>
    <source>
        <strain evidence="7">JCM 3115</strain>
    </source>
</reference>
<keyword evidence="4" id="KW-0865">Zymogen</keyword>
<dbReference type="Gene3D" id="1.10.246.130">
    <property type="match status" value="1"/>
</dbReference>
<dbReference type="InterPro" id="IPR029055">
    <property type="entry name" value="Ntn_hydrolases_N"/>
</dbReference>
<accession>A0ABQ2RDB5</accession>
<dbReference type="RefSeq" id="WP_189249966.1">
    <property type="nucleotide sequence ID" value="NZ_BMQJ01000018.1"/>
</dbReference>
<proteinExistence type="inferred from homology"/>
<keyword evidence="2" id="KW-0808">Transferase</keyword>